<name>A0A812W7J2_9DINO</name>
<keyword evidence="2" id="KW-1185">Reference proteome</keyword>
<reference evidence="1" key="1">
    <citation type="submission" date="2021-02" db="EMBL/GenBank/DDBJ databases">
        <authorList>
            <person name="Dougan E. K."/>
            <person name="Rhodes N."/>
            <person name="Thang M."/>
            <person name="Chan C."/>
        </authorList>
    </citation>
    <scope>NUCLEOTIDE SEQUENCE</scope>
</reference>
<organism evidence="1 2">
    <name type="scientific">Symbiodinium necroappetens</name>
    <dbReference type="NCBI Taxonomy" id="1628268"/>
    <lineage>
        <taxon>Eukaryota</taxon>
        <taxon>Sar</taxon>
        <taxon>Alveolata</taxon>
        <taxon>Dinophyceae</taxon>
        <taxon>Suessiales</taxon>
        <taxon>Symbiodiniaceae</taxon>
        <taxon>Symbiodinium</taxon>
    </lineage>
</organism>
<protein>
    <submittedName>
        <fullName evidence="1">Uncharacterized protein</fullName>
    </submittedName>
</protein>
<gene>
    <name evidence="1" type="ORF">SNEC2469_LOCUS19133</name>
</gene>
<dbReference type="OrthoDB" id="444336at2759"/>
<comment type="caution">
    <text evidence="1">The sequence shown here is derived from an EMBL/GenBank/DDBJ whole genome shotgun (WGS) entry which is preliminary data.</text>
</comment>
<proteinExistence type="predicted"/>
<dbReference type="Proteomes" id="UP000601435">
    <property type="component" value="Unassembled WGS sequence"/>
</dbReference>
<dbReference type="EMBL" id="CAJNJA010032609">
    <property type="protein sequence ID" value="CAE7668886.1"/>
    <property type="molecule type" value="Genomic_DNA"/>
</dbReference>
<accession>A0A812W7J2</accession>
<evidence type="ECO:0000313" key="2">
    <source>
        <dbReference type="Proteomes" id="UP000601435"/>
    </source>
</evidence>
<evidence type="ECO:0000313" key="1">
    <source>
        <dbReference type="EMBL" id="CAE7668886.1"/>
    </source>
</evidence>
<dbReference type="AlphaFoldDB" id="A0A812W7J2"/>
<sequence>MVQAAWQWAARTKNLRKSLIHGEEEARLVLTDKFEAQDVTTNEISMSGSIDIEDDSGFLLSNDVPNVDADEAALTNGTAATGASTGTAQQMESFSASASFKQLRDQIAEALKGMKIIFKDLTQKQSDALTRPLDKPFSDSILRMFADATKQDLIMNNYVVRSRTLVCR</sequence>